<dbReference type="Pfam" id="PF14223">
    <property type="entry name" value="Retrotran_gag_2"/>
    <property type="match status" value="1"/>
</dbReference>
<evidence type="ECO:0000256" key="1">
    <source>
        <dbReference type="SAM" id="MobiDB-lite"/>
    </source>
</evidence>
<name>A0AAP0D2V7_9ASTR</name>
<sequence>MATESTIISVTAPTHFPIKLTNQNYPVWSRHIRSTLIGLGIDDYLTGTVTTPPKTVTTDGKSIVNPKYTSWFRQDQVIFSALLGSYTDEIQPIIASATTAHEAWTRLADSYASTCRSRIVSLKSKLAKNPKGDHSVTTFLNDMRAIADDLALAQSPIPDEDLVVYILTQLGDEFNPITAALKVRETPIKYPELYDKLVDFERHLKDSAPPPSPILDTANVAQRLSRPAGNRRPNTNFRPTNSPGPNPPNYSSGPSYNRPTPQKHSGSTGSPRTNLFCKFCNFSGHEVQECRKFARFVKENNLSSSLGSVQPVANHVTSSSGQPL</sequence>
<evidence type="ECO:0000313" key="3">
    <source>
        <dbReference type="Proteomes" id="UP001408789"/>
    </source>
</evidence>
<dbReference type="PANTHER" id="PTHR47481:SF43">
    <property type="entry name" value="RETROTRANSPOSON COPIA-LIKE N-TERMINAL DOMAIN-CONTAINING PROTEIN"/>
    <property type="match status" value="1"/>
</dbReference>
<evidence type="ECO:0008006" key="4">
    <source>
        <dbReference type="Google" id="ProtNLM"/>
    </source>
</evidence>
<protein>
    <recommendedName>
        <fullName evidence="4">Gag protein</fullName>
    </recommendedName>
</protein>
<dbReference type="EMBL" id="JBCNJP010000017">
    <property type="protein sequence ID" value="KAK9065403.1"/>
    <property type="molecule type" value="Genomic_DNA"/>
</dbReference>
<dbReference type="AlphaFoldDB" id="A0AAP0D2V7"/>
<feature type="region of interest" description="Disordered" evidence="1">
    <location>
        <begin position="224"/>
        <end position="270"/>
    </location>
</feature>
<feature type="compositionally biased region" description="Low complexity" evidence="1">
    <location>
        <begin position="230"/>
        <end position="241"/>
    </location>
</feature>
<evidence type="ECO:0000313" key="2">
    <source>
        <dbReference type="EMBL" id="KAK9065403.1"/>
    </source>
</evidence>
<comment type="caution">
    <text evidence="2">The sequence shown here is derived from an EMBL/GenBank/DDBJ whole genome shotgun (WGS) entry which is preliminary data.</text>
</comment>
<keyword evidence="3" id="KW-1185">Reference proteome</keyword>
<feature type="compositionally biased region" description="Polar residues" evidence="1">
    <location>
        <begin position="260"/>
        <end position="270"/>
    </location>
</feature>
<organism evidence="2 3">
    <name type="scientific">Deinandra increscens subsp. villosa</name>
    <dbReference type="NCBI Taxonomy" id="3103831"/>
    <lineage>
        <taxon>Eukaryota</taxon>
        <taxon>Viridiplantae</taxon>
        <taxon>Streptophyta</taxon>
        <taxon>Embryophyta</taxon>
        <taxon>Tracheophyta</taxon>
        <taxon>Spermatophyta</taxon>
        <taxon>Magnoliopsida</taxon>
        <taxon>eudicotyledons</taxon>
        <taxon>Gunneridae</taxon>
        <taxon>Pentapetalae</taxon>
        <taxon>asterids</taxon>
        <taxon>campanulids</taxon>
        <taxon>Asterales</taxon>
        <taxon>Asteraceae</taxon>
        <taxon>Asteroideae</taxon>
        <taxon>Heliantheae alliance</taxon>
        <taxon>Madieae</taxon>
        <taxon>Madiinae</taxon>
        <taxon>Deinandra</taxon>
    </lineage>
</organism>
<dbReference type="PANTHER" id="PTHR47481">
    <property type="match status" value="1"/>
</dbReference>
<accession>A0AAP0D2V7</accession>
<reference evidence="2 3" key="1">
    <citation type="submission" date="2024-04" db="EMBL/GenBank/DDBJ databases">
        <title>The reference genome of an endangered Asteraceae, Deinandra increscens subsp. villosa, native to the Central Coast of California.</title>
        <authorList>
            <person name="Guilliams M."/>
            <person name="Hasenstab-Lehman K."/>
            <person name="Meyer R."/>
            <person name="Mcevoy S."/>
        </authorList>
    </citation>
    <scope>NUCLEOTIDE SEQUENCE [LARGE SCALE GENOMIC DNA]</scope>
    <source>
        <tissue evidence="2">Leaf</tissue>
    </source>
</reference>
<gene>
    <name evidence="2" type="ORF">SSX86_016786</name>
</gene>
<proteinExistence type="predicted"/>
<feature type="compositionally biased region" description="Low complexity" evidence="1">
    <location>
        <begin position="249"/>
        <end position="259"/>
    </location>
</feature>
<dbReference type="Proteomes" id="UP001408789">
    <property type="component" value="Unassembled WGS sequence"/>
</dbReference>